<keyword evidence="2" id="KW-0812">Transmembrane</keyword>
<dbReference type="Gene3D" id="2.30.30.40">
    <property type="entry name" value="SH3 Domains"/>
    <property type="match status" value="1"/>
</dbReference>
<reference evidence="3 4" key="1">
    <citation type="journal article" date="2016" name="Nat. Commun.">
        <title>Thousands of microbial genomes shed light on interconnected biogeochemical processes in an aquifer system.</title>
        <authorList>
            <person name="Anantharaman K."/>
            <person name="Brown C.T."/>
            <person name="Hug L.A."/>
            <person name="Sharon I."/>
            <person name="Castelle C.J."/>
            <person name="Probst A.J."/>
            <person name="Thomas B.C."/>
            <person name="Singh A."/>
            <person name="Wilkins M.J."/>
            <person name="Karaoz U."/>
            <person name="Brodie E.L."/>
            <person name="Williams K.H."/>
            <person name="Hubbard S.S."/>
            <person name="Banfield J.F."/>
        </authorList>
    </citation>
    <scope>NUCLEOTIDE SEQUENCE [LARGE SCALE GENOMIC DNA]</scope>
</reference>
<feature type="coiled-coil region" evidence="1">
    <location>
        <begin position="26"/>
        <end position="53"/>
    </location>
</feature>
<sequence>MTTNRLLLIYISLAVTLMLVLNVLNLRSVSDNNQKLKANLDEIKDTLDKKFAEPIKATPTPVPEAPKEATKAAETLGITKEIGGYITINDARWDDVSIYADKSYTSKIISKAEFGKAYRYTKKEPNWYLISLTAEEKTGWVSSRFFKEITTDKLP</sequence>
<dbReference type="AlphaFoldDB" id="A0A1F5JUP7"/>
<evidence type="ECO:0008006" key="5">
    <source>
        <dbReference type="Google" id="ProtNLM"/>
    </source>
</evidence>
<feature type="transmembrane region" description="Helical" evidence="2">
    <location>
        <begin position="6"/>
        <end position="26"/>
    </location>
</feature>
<gene>
    <name evidence="3" type="ORF">A3C59_05210</name>
</gene>
<keyword evidence="2" id="KW-0472">Membrane</keyword>
<dbReference type="EMBL" id="MFCV01000027">
    <property type="protein sequence ID" value="OGE32364.1"/>
    <property type="molecule type" value="Genomic_DNA"/>
</dbReference>
<dbReference type="Proteomes" id="UP000176902">
    <property type="component" value="Unassembled WGS sequence"/>
</dbReference>
<keyword evidence="1" id="KW-0175">Coiled coil</keyword>
<name>A0A1F5JUP7_9BACT</name>
<keyword evidence="2" id="KW-1133">Transmembrane helix</keyword>
<evidence type="ECO:0000313" key="4">
    <source>
        <dbReference type="Proteomes" id="UP000176902"/>
    </source>
</evidence>
<protein>
    <recommendedName>
        <fullName evidence="5">SH3b domain-containing protein</fullName>
    </recommendedName>
</protein>
<evidence type="ECO:0000256" key="1">
    <source>
        <dbReference type="SAM" id="Coils"/>
    </source>
</evidence>
<accession>A0A1F5JUP7</accession>
<evidence type="ECO:0000256" key="2">
    <source>
        <dbReference type="SAM" id="Phobius"/>
    </source>
</evidence>
<comment type="caution">
    <text evidence="3">The sequence shown here is derived from an EMBL/GenBank/DDBJ whole genome shotgun (WGS) entry which is preliminary data.</text>
</comment>
<dbReference type="STRING" id="1797768.A3C59_05210"/>
<evidence type="ECO:0000313" key="3">
    <source>
        <dbReference type="EMBL" id="OGE32364.1"/>
    </source>
</evidence>
<proteinExistence type="predicted"/>
<organism evidence="3 4">
    <name type="scientific">Candidatus Daviesbacteria bacterium RIFCSPHIGHO2_02_FULL_36_13</name>
    <dbReference type="NCBI Taxonomy" id="1797768"/>
    <lineage>
        <taxon>Bacteria</taxon>
        <taxon>Candidatus Daviesiibacteriota</taxon>
    </lineage>
</organism>